<dbReference type="Gene3D" id="1.20.140.100">
    <property type="entry name" value="Dynein heavy chain, N-terminal domain 2"/>
    <property type="match status" value="1"/>
</dbReference>
<evidence type="ECO:0000256" key="8">
    <source>
        <dbReference type="ARBA" id="ARBA00023069"/>
    </source>
</evidence>
<dbReference type="GO" id="GO:0007018">
    <property type="term" value="P:microtubule-based movement"/>
    <property type="evidence" value="ECO:0007669"/>
    <property type="project" value="InterPro"/>
</dbReference>
<evidence type="ECO:0000256" key="6">
    <source>
        <dbReference type="ARBA" id="ARBA00023017"/>
    </source>
</evidence>
<evidence type="ECO:0000256" key="1">
    <source>
        <dbReference type="ARBA" id="ARBA00004430"/>
    </source>
</evidence>
<accession>A0A0D2M2L1</accession>
<feature type="domain" description="Dynein heavy chain linker" evidence="12">
    <location>
        <begin position="288"/>
        <end position="505"/>
    </location>
</feature>
<organism evidence="13 14">
    <name type="scientific">Monoraphidium neglectum</name>
    <dbReference type="NCBI Taxonomy" id="145388"/>
    <lineage>
        <taxon>Eukaryota</taxon>
        <taxon>Viridiplantae</taxon>
        <taxon>Chlorophyta</taxon>
        <taxon>core chlorophytes</taxon>
        <taxon>Chlorophyceae</taxon>
        <taxon>CS clade</taxon>
        <taxon>Sphaeropleales</taxon>
        <taxon>Selenastraceae</taxon>
        <taxon>Monoraphidium</taxon>
    </lineage>
</organism>
<dbReference type="GO" id="GO:0005874">
    <property type="term" value="C:microtubule"/>
    <property type="evidence" value="ECO:0007669"/>
    <property type="project" value="UniProtKB-KW"/>
</dbReference>
<evidence type="ECO:0000256" key="11">
    <source>
        <dbReference type="ARBA" id="ARBA00023273"/>
    </source>
</evidence>
<dbReference type="GO" id="GO:0005524">
    <property type="term" value="F:ATP binding"/>
    <property type="evidence" value="ECO:0007669"/>
    <property type="project" value="UniProtKB-KW"/>
</dbReference>
<reference evidence="13 14" key="1">
    <citation type="journal article" date="2013" name="BMC Genomics">
        <title>Reconstruction of the lipid metabolism for the microalga Monoraphidium neglectum from its genome sequence reveals characteristics suitable for biofuel production.</title>
        <authorList>
            <person name="Bogen C."/>
            <person name="Al-Dilaimi A."/>
            <person name="Albersmeier A."/>
            <person name="Wichmann J."/>
            <person name="Grundmann M."/>
            <person name="Rupp O."/>
            <person name="Lauersen K.J."/>
            <person name="Blifernez-Klassen O."/>
            <person name="Kalinowski J."/>
            <person name="Goesmann A."/>
            <person name="Mussgnug J.H."/>
            <person name="Kruse O."/>
        </authorList>
    </citation>
    <scope>NUCLEOTIDE SEQUENCE [LARGE SCALE GENOMIC DNA]</scope>
    <source>
        <strain evidence="13 14">SAG 48.87</strain>
    </source>
</reference>
<dbReference type="Pfam" id="PF08393">
    <property type="entry name" value="DHC_N2"/>
    <property type="match status" value="1"/>
</dbReference>
<keyword evidence="8" id="KW-0969">Cilium</keyword>
<name>A0A0D2M2L1_9CHLO</name>
<keyword evidence="9" id="KW-0505">Motor protein</keyword>
<dbReference type="STRING" id="145388.A0A0D2M2L1"/>
<evidence type="ECO:0000256" key="4">
    <source>
        <dbReference type="ARBA" id="ARBA00022741"/>
    </source>
</evidence>
<gene>
    <name evidence="13" type="ORF">MNEG_12365</name>
</gene>
<keyword evidence="4" id="KW-0547">Nucleotide-binding</keyword>
<sequence length="509" mass="55213">MPYFAALRARIEAVLTRALAAPAALAAALGEFSELLTRTAEERVAAWEAEGHELEETGAELERLQQLALRVEAAVEPSVCFRLVAVDCSAARAALAARARAARAALQAWLQARFEAIALRLNEDPADAEAMDALERFAAEASQELPALEERCAAAALAGGVLEAGRAALDDAAVEAHWRLRRWPLALQAELAAAAARLEGYRGRYKLQLAADQRALSQDIQATKARCDRLAAVQEVEARLAALGEKAAVYQAREDIFGQPRTEHPQLAQARPWAGGYIWISSVTPSVAASFEPYASLWRTAAELGRRLPDWLDGPFDEIDAEGLANDVDTWWRGSARLLKQLEGPALDVANADFQKHVPLITALRNPGLRGRHWERISAAVGSSIKGDAGFSLSRALQLGLPSFVGAIEEVSEYASKEFALERTLDKMQAEWAGVALGAAPWRATGTSVLRGTDDIQQLLDDQVVKTQSMRASPYIGPFEERVKAWEAKLVLTQDTLDAWLQCQQVGGG</sequence>
<keyword evidence="6" id="KW-0243">Dynein</keyword>
<evidence type="ECO:0000313" key="14">
    <source>
        <dbReference type="Proteomes" id="UP000054498"/>
    </source>
</evidence>
<dbReference type="KEGG" id="mng:MNEG_12365"/>
<dbReference type="GeneID" id="25729720"/>
<evidence type="ECO:0000259" key="12">
    <source>
        <dbReference type="Pfam" id="PF08393"/>
    </source>
</evidence>
<dbReference type="Gene3D" id="1.10.287.2620">
    <property type="match status" value="1"/>
</dbReference>
<keyword evidence="2" id="KW-0963">Cytoplasm</keyword>
<dbReference type="OrthoDB" id="424310at2759"/>
<dbReference type="EMBL" id="KK103427">
    <property type="protein sequence ID" value="KIY95596.1"/>
    <property type="molecule type" value="Genomic_DNA"/>
</dbReference>
<dbReference type="InterPro" id="IPR026983">
    <property type="entry name" value="DHC"/>
</dbReference>
<evidence type="ECO:0000256" key="9">
    <source>
        <dbReference type="ARBA" id="ARBA00023175"/>
    </source>
</evidence>
<dbReference type="PANTHER" id="PTHR45703:SF38">
    <property type="entry name" value="DYNEINS HEAVY CHAIN"/>
    <property type="match status" value="1"/>
</dbReference>
<dbReference type="InterPro" id="IPR042222">
    <property type="entry name" value="Dynein_2_N"/>
</dbReference>
<dbReference type="GO" id="GO:0005930">
    <property type="term" value="C:axoneme"/>
    <property type="evidence" value="ECO:0007669"/>
    <property type="project" value="UniProtKB-SubCell"/>
</dbReference>
<proteinExistence type="predicted"/>
<keyword evidence="7" id="KW-0175">Coiled coil</keyword>
<evidence type="ECO:0000256" key="3">
    <source>
        <dbReference type="ARBA" id="ARBA00022701"/>
    </source>
</evidence>
<keyword evidence="14" id="KW-1185">Reference proteome</keyword>
<keyword evidence="5" id="KW-0067">ATP-binding</keyword>
<keyword evidence="3" id="KW-0493">Microtubule</keyword>
<dbReference type="GO" id="GO:0030286">
    <property type="term" value="C:dynein complex"/>
    <property type="evidence" value="ECO:0007669"/>
    <property type="project" value="UniProtKB-KW"/>
</dbReference>
<dbReference type="FunFam" id="1.10.287.2620:FF:000002">
    <property type="entry name" value="Dynein heavy chain 2, axonemal"/>
    <property type="match status" value="1"/>
</dbReference>
<keyword evidence="10" id="KW-0206">Cytoskeleton</keyword>
<dbReference type="InterPro" id="IPR013602">
    <property type="entry name" value="Dynein_heavy_linker"/>
</dbReference>
<dbReference type="GO" id="GO:0045505">
    <property type="term" value="F:dynein intermediate chain binding"/>
    <property type="evidence" value="ECO:0007669"/>
    <property type="project" value="InterPro"/>
</dbReference>
<evidence type="ECO:0000256" key="7">
    <source>
        <dbReference type="ARBA" id="ARBA00023054"/>
    </source>
</evidence>
<dbReference type="GO" id="GO:0051959">
    <property type="term" value="F:dynein light intermediate chain binding"/>
    <property type="evidence" value="ECO:0007669"/>
    <property type="project" value="InterPro"/>
</dbReference>
<dbReference type="AlphaFoldDB" id="A0A0D2M2L1"/>
<comment type="subcellular location">
    <subcellularLocation>
        <location evidence="1">Cytoplasm</location>
        <location evidence="1">Cytoskeleton</location>
        <location evidence="1">Cilium axoneme</location>
    </subcellularLocation>
</comment>
<protein>
    <submittedName>
        <fullName evidence="13">Dynein heavy chain 1, axonemal</fullName>
    </submittedName>
</protein>
<evidence type="ECO:0000256" key="10">
    <source>
        <dbReference type="ARBA" id="ARBA00023212"/>
    </source>
</evidence>
<dbReference type="RefSeq" id="XP_013894616.1">
    <property type="nucleotide sequence ID" value="XM_014039162.1"/>
</dbReference>
<evidence type="ECO:0000313" key="13">
    <source>
        <dbReference type="EMBL" id="KIY95596.1"/>
    </source>
</evidence>
<evidence type="ECO:0000256" key="5">
    <source>
        <dbReference type="ARBA" id="ARBA00022840"/>
    </source>
</evidence>
<dbReference type="PANTHER" id="PTHR45703">
    <property type="entry name" value="DYNEIN HEAVY CHAIN"/>
    <property type="match status" value="1"/>
</dbReference>
<evidence type="ECO:0000256" key="2">
    <source>
        <dbReference type="ARBA" id="ARBA00022490"/>
    </source>
</evidence>
<keyword evidence="11" id="KW-0966">Cell projection</keyword>
<dbReference type="Proteomes" id="UP000054498">
    <property type="component" value="Unassembled WGS sequence"/>
</dbReference>